<organism evidence="1 2">
    <name type="scientific">Colletotrichum sidae</name>
    <dbReference type="NCBI Taxonomy" id="1347389"/>
    <lineage>
        <taxon>Eukaryota</taxon>
        <taxon>Fungi</taxon>
        <taxon>Dikarya</taxon>
        <taxon>Ascomycota</taxon>
        <taxon>Pezizomycotina</taxon>
        <taxon>Sordariomycetes</taxon>
        <taxon>Hypocreomycetidae</taxon>
        <taxon>Glomerellales</taxon>
        <taxon>Glomerellaceae</taxon>
        <taxon>Colletotrichum</taxon>
        <taxon>Colletotrichum orbiculare species complex</taxon>
    </lineage>
</organism>
<comment type="caution">
    <text evidence="1">The sequence shown here is derived from an EMBL/GenBank/DDBJ whole genome shotgun (WGS) entry which is preliminary data.</text>
</comment>
<gene>
    <name evidence="1" type="ORF">C8034_v005945</name>
</gene>
<keyword evidence="2" id="KW-1185">Reference proteome</keyword>
<accession>A0A4R8T577</accession>
<evidence type="ECO:0000313" key="2">
    <source>
        <dbReference type="Proteomes" id="UP000295604"/>
    </source>
</evidence>
<name>A0A4R8T577_9PEZI</name>
<evidence type="ECO:0000313" key="1">
    <source>
        <dbReference type="EMBL" id="TEA12300.1"/>
    </source>
</evidence>
<proteinExistence type="predicted"/>
<dbReference type="AlphaFoldDB" id="A0A4R8T577"/>
<reference evidence="1 2" key="1">
    <citation type="submission" date="2018-11" db="EMBL/GenBank/DDBJ databases">
        <title>Genome sequence and assembly of Colletotrichum sidae.</title>
        <authorList>
            <person name="Gan P."/>
            <person name="Shirasu K."/>
        </authorList>
    </citation>
    <scope>NUCLEOTIDE SEQUENCE [LARGE SCALE GENOMIC DNA]</scope>
    <source>
        <strain evidence="1 2">CBS 518.97</strain>
    </source>
</reference>
<protein>
    <submittedName>
        <fullName evidence="1">Uncharacterized protein</fullName>
    </submittedName>
</protein>
<dbReference type="Proteomes" id="UP000295604">
    <property type="component" value="Unassembled WGS sequence"/>
</dbReference>
<sequence length="191" mass="21447">MKSLTDQPELAWYYELMVGEEGEFQSGRLTATTDSSVCTWSHKAIITYPPLQWHTLLAVKMWHFDDADEGAQPGGVETECLERRLLLQASCQRFRGDAQAPRGSGCRVINNTEWLRQRVNLAAQACVYLLCAGRPSSLMSPCRSTPVWLPLALSLAETCGRESLVADGVRHSREPFSSAWLRRMRAPSFDK</sequence>
<dbReference type="EMBL" id="QAPF01000264">
    <property type="protein sequence ID" value="TEA12300.1"/>
    <property type="molecule type" value="Genomic_DNA"/>
</dbReference>